<dbReference type="GO" id="GO:0009055">
    <property type="term" value="F:electron transfer activity"/>
    <property type="evidence" value="ECO:0007669"/>
    <property type="project" value="InterPro"/>
</dbReference>
<keyword evidence="1 4" id="KW-0349">Heme</keyword>
<evidence type="ECO:0000256" key="1">
    <source>
        <dbReference type="ARBA" id="ARBA00022617"/>
    </source>
</evidence>
<dbReference type="PROSITE" id="PS51007">
    <property type="entry name" value="CYTC"/>
    <property type="match status" value="1"/>
</dbReference>
<dbReference type="InterPro" id="IPR009056">
    <property type="entry name" value="Cyt_c-like_dom"/>
</dbReference>
<keyword evidence="5" id="KW-0732">Signal</keyword>
<comment type="caution">
    <text evidence="7">The sequence shown here is derived from an EMBL/GenBank/DDBJ whole genome shotgun (WGS) entry which is preliminary data.</text>
</comment>
<feature type="domain" description="Cytochrome c" evidence="6">
    <location>
        <begin position="415"/>
        <end position="555"/>
    </location>
</feature>
<dbReference type="AlphaFoldDB" id="W2C0K4"/>
<evidence type="ECO:0000259" key="6">
    <source>
        <dbReference type="PROSITE" id="PS51007"/>
    </source>
</evidence>
<dbReference type="Gene3D" id="1.10.760.10">
    <property type="entry name" value="Cytochrome c-like domain"/>
    <property type="match status" value="1"/>
</dbReference>
<keyword evidence="3 4" id="KW-0408">Iron</keyword>
<dbReference type="InterPro" id="IPR010538">
    <property type="entry name" value="DHOR"/>
</dbReference>
<dbReference type="GO" id="GO:0046872">
    <property type="term" value="F:metal ion binding"/>
    <property type="evidence" value="ECO:0007669"/>
    <property type="project" value="UniProtKB-KW"/>
</dbReference>
<feature type="chain" id="PRO_5004813126" description="Cytochrome c domain-containing protein" evidence="5">
    <location>
        <begin position="25"/>
        <end position="555"/>
    </location>
</feature>
<evidence type="ECO:0000256" key="2">
    <source>
        <dbReference type="ARBA" id="ARBA00022723"/>
    </source>
</evidence>
<evidence type="ECO:0000256" key="4">
    <source>
        <dbReference type="PROSITE-ProRule" id="PRU00433"/>
    </source>
</evidence>
<evidence type="ECO:0000313" key="7">
    <source>
        <dbReference type="EMBL" id="ETK00695.1"/>
    </source>
</evidence>
<dbReference type="EMBL" id="AYUF01000496">
    <property type="protein sequence ID" value="ETK00695.1"/>
    <property type="molecule type" value="Genomic_DNA"/>
</dbReference>
<protein>
    <recommendedName>
        <fullName evidence="6">Cytochrome c domain-containing protein</fullName>
    </recommendedName>
</protein>
<evidence type="ECO:0000313" key="8">
    <source>
        <dbReference type="Proteomes" id="UP000018837"/>
    </source>
</evidence>
<organism evidence="7 8">
    <name type="scientific">Tannerella sp. oral taxon BU063 isolate Cell 2</name>
    <dbReference type="NCBI Taxonomy" id="1411148"/>
    <lineage>
        <taxon>Bacteria</taxon>
        <taxon>Pseudomonadati</taxon>
        <taxon>Bacteroidota</taxon>
        <taxon>Bacteroidia</taxon>
        <taxon>Bacteroidales</taxon>
        <taxon>Tannerellaceae</taxon>
        <taxon>Tannerella</taxon>
    </lineage>
</organism>
<reference evidence="7 8" key="1">
    <citation type="submission" date="2013-11" db="EMBL/GenBank/DDBJ databases">
        <title>Single cell genomics of uncultured Tannerella BU063 (oral taxon 286).</title>
        <authorList>
            <person name="Beall C.J."/>
            <person name="Campbell A.G."/>
            <person name="Griffen A.L."/>
            <person name="Podar M."/>
            <person name="Leys E.J."/>
        </authorList>
    </citation>
    <scope>NUCLEOTIDE SEQUENCE [LARGE SCALE GENOMIC DNA]</scope>
    <source>
        <strain evidence="7">Cell 2</strain>
    </source>
</reference>
<keyword evidence="2 4" id="KW-0479">Metal-binding</keyword>
<dbReference type="Pfam" id="PF06537">
    <property type="entry name" value="DHOR"/>
    <property type="match status" value="1"/>
</dbReference>
<proteinExistence type="predicted"/>
<dbReference type="InterPro" id="IPR036909">
    <property type="entry name" value="Cyt_c-like_dom_sf"/>
</dbReference>
<dbReference type="SUPFAM" id="SSF46626">
    <property type="entry name" value="Cytochrome c"/>
    <property type="match status" value="1"/>
</dbReference>
<accession>W2C0K4</accession>
<dbReference type="Proteomes" id="UP000018837">
    <property type="component" value="Unassembled WGS sequence"/>
</dbReference>
<dbReference type="GO" id="GO:0020037">
    <property type="term" value="F:heme binding"/>
    <property type="evidence" value="ECO:0007669"/>
    <property type="project" value="InterPro"/>
</dbReference>
<name>W2C0K4_9BACT</name>
<dbReference type="PROSITE" id="PS51257">
    <property type="entry name" value="PROKAR_LIPOPROTEIN"/>
    <property type="match status" value="1"/>
</dbReference>
<gene>
    <name evidence="7" type="ORF">N425_13670</name>
</gene>
<evidence type="ECO:0000256" key="5">
    <source>
        <dbReference type="SAM" id="SignalP"/>
    </source>
</evidence>
<evidence type="ECO:0000256" key="3">
    <source>
        <dbReference type="ARBA" id="ARBA00023004"/>
    </source>
</evidence>
<dbReference type="PATRIC" id="fig|1411148.3.peg.2297"/>
<feature type="signal peptide" evidence="5">
    <location>
        <begin position="1"/>
        <end position="24"/>
    </location>
</feature>
<sequence>MTLKHNLTLSALAALWLVSFAACSDDPKPEPEPNVPDANFVGQAVGNFSADEWYPGGQLGTTDNVVNGSYADETPAVEEQGLIELFNLGEAFDERKYTISTPPFKGWGPAASRKTCFDCHIQYGGHGMRQTQFRPEYGNGYVIQVYYPDAPGSNNGKPIEHITKFTQVMAAHPFLPPVDPDQIKIEWKTVAAMESGLPMTFPDGEKYELIYPEVTVPQTAFNTSPRPSGYEVRLLVSLSFSGLGLIDAIPDDSIIAQYRREAKYGVALNPAIWDKGANRLTAEGYSELNGKKRVRRFNYDLTEAALLEDAGLWDELGVSRTDLPWMCSTNEWAKAMAENPSVVAGIKANPASPYYADGTEKGISNAIRILLSPETNQFDNPIHKFEPEMEDDNYYAFAVWHRGLSIPRARNLNTKTVQRGKEVFMQIGCAHCHRPQWKTGSDDNIYSPKPVKNRKLPRYPHQTIYPYTDFVQHRMFMANDIFNSWCRTPPLWGRGLMRVNTGGEDRLHDCRARNTIEAIMWHAYSKKSDAYRTVEKFYHLPKADRDAVVAFVNAI</sequence>